<dbReference type="AlphaFoldDB" id="A0AAP0E8T2"/>
<gene>
    <name evidence="1" type="ORF">Scep_027892</name>
</gene>
<reference evidence="1 2" key="1">
    <citation type="submission" date="2024-01" db="EMBL/GenBank/DDBJ databases">
        <title>Genome assemblies of Stephania.</title>
        <authorList>
            <person name="Yang L."/>
        </authorList>
    </citation>
    <scope>NUCLEOTIDE SEQUENCE [LARGE SCALE GENOMIC DNA]</scope>
    <source>
        <strain evidence="1">JXDWG</strain>
        <tissue evidence="1">Leaf</tissue>
    </source>
</reference>
<sequence length="67" mass="7407">MSISLLRDFRVTSSKCTSGDGDITLNTLFICCRHNLKVLVKDYQAKTRSSSRPHLSGTGVCKVLLSF</sequence>
<name>A0AAP0E8T2_9MAGN</name>
<proteinExistence type="predicted"/>
<keyword evidence="2" id="KW-1185">Reference proteome</keyword>
<dbReference type="Proteomes" id="UP001419268">
    <property type="component" value="Unassembled WGS sequence"/>
</dbReference>
<evidence type="ECO:0000313" key="1">
    <source>
        <dbReference type="EMBL" id="KAK9088810.1"/>
    </source>
</evidence>
<accession>A0AAP0E8T2</accession>
<comment type="caution">
    <text evidence="1">The sequence shown here is derived from an EMBL/GenBank/DDBJ whole genome shotgun (WGS) entry which is preliminary data.</text>
</comment>
<evidence type="ECO:0000313" key="2">
    <source>
        <dbReference type="Proteomes" id="UP001419268"/>
    </source>
</evidence>
<dbReference type="EMBL" id="JBBNAG010000012">
    <property type="protein sequence ID" value="KAK9088810.1"/>
    <property type="molecule type" value="Genomic_DNA"/>
</dbReference>
<protein>
    <submittedName>
        <fullName evidence="1">Uncharacterized protein</fullName>
    </submittedName>
</protein>
<organism evidence="1 2">
    <name type="scientific">Stephania cephalantha</name>
    <dbReference type="NCBI Taxonomy" id="152367"/>
    <lineage>
        <taxon>Eukaryota</taxon>
        <taxon>Viridiplantae</taxon>
        <taxon>Streptophyta</taxon>
        <taxon>Embryophyta</taxon>
        <taxon>Tracheophyta</taxon>
        <taxon>Spermatophyta</taxon>
        <taxon>Magnoliopsida</taxon>
        <taxon>Ranunculales</taxon>
        <taxon>Menispermaceae</taxon>
        <taxon>Menispermoideae</taxon>
        <taxon>Cissampelideae</taxon>
        <taxon>Stephania</taxon>
    </lineage>
</organism>